<organism evidence="1 2">
    <name type="scientific">Aphis craccivora</name>
    <name type="common">Cowpea aphid</name>
    <dbReference type="NCBI Taxonomy" id="307492"/>
    <lineage>
        <taxon>Eukaryota</taxon>
        <taxon>Metazoa</taxon>
        <taxon>Ecdysozoa</taxon>
        <taxon>Arthropoda</taxon>
        <taxon>Hexapoda</taxon>
        <taxon>Insecta</taxon>
        <taxon>Pterygota</taxon>
        <taxon>Neoptera</taxon>
        <taxon>Paraneoptera</taxon>
        <taxon>Hemiptera</taxon>
        <taxon>Sternorrhyncha</taxon>
        <taxon>Aphidomorpha</taxon>
        <taxon>Aphidoidea</taxon>
        <taxon>Aphididae</taxon>
        <taxon>Aphidini</taxon>
        <taxon>Aphis</taxon>
        <taxon>Aphis</taxon>
    </lineage>
</organism>
<comment type="caution">
    <text evidence="1">The sequence shown here is derived from an EMBL/GenBank/DDBJ whole genome shotgun (WGS) entry which is preliminary data.</text>
</comment>
<sequence>MIDYKKYGYIIVNNLCLIKTKRIQRNKTKSTRQIKKFEVELQVTNDGEKGGLCFNDLNNSKLNSCLYIGHYNKYKHYIYTNYFLFFRKRMGRWDGNHVIVNELRSTMHGEVMGDKNVTITVVYYKNYYVSTQWKPQGKRPRGRPRKRWINLVEEDIKILRAEDWREVV</sequence>
<dbReference type="Proteomes" id="UP000478052">
    <property type="component" value="Unassembled WGS sequence"/>
</dbReference>
<gene>
    <name evidence="1" type="ORF">FWK35_00007366</name>
</gene>
<name>A0A6G0ZIT7_APHCR</name>
<dbReference type="AlphaFoldDB" id="A0A6G0ZIT7"/>
<keyword evidence="2" id="KW-1185">Reference proteome</keyword>
<evidence type="ECO:0000313" key="1">
    <source>
        <dbReference type="EMBL" id="KAF0771154.1"/>
    </source>
</evidence>
<proteinExistence type="predicted"/>
<dbReference type="EMBL" id="VUJU01000328">
    <property type="protein sequence ID" value="KAF0771154.1"/>
    <property type="molecule type" value="Genomic_DNA"/>
</dbReference>
<accession>A0A6G0ZIT7</accession>
<reference evidence="1 2" key="1">
    <citation type="submission" date="2019-08" db="EMBL/GenBank/DDBJ databases">
        <title>Whole genome of Aphis craccivora.</title>
        <authorList>
            <person name="Voronova N.V."/>
            <person name="Shulinski R.S."/>
            <person name="Bandarenka Y.V."/>
            <person name="Zhorov D.G."/>
            <person name="Warner D."/>
        </authorList>
    </citation>
    <scope>NUCLEOTIDE SEQUENCE [LARGE SCALE GENOMIC DNA]</scope>
    <source>
        <strain evidence="1">180601</strain>
        <tissue evidence="1">Whole Body</tissue>
    </source>
</reference>
<protein>
    <submittedName>
        <fullName evidence="1">Uncharacterized protein</fullName>
    </submittedName>
</protein>
<evidence type="ECO:0000313" key="2">
    <source>
        <dbReference type="Proteomes" id="UP000478052"/>
    </source>
</evidence>